<evidence type="ECO:0000256" key="2">
    <source>
        <dbReference type="SAM" id="SignalP"/>
    </source>
</evidence>
<feature type="chain" id="PRO_5035903114" evidence="2">
    <location>
        <begin position="16"/>
        <end position="250"/>
    </location>
</feature>
<gene>
    <name evidence="3" type="ORF">PVAP13_5NG579850</name>
</gene>
<sequence length="250" mass="26627">MALAFLLRFVRGTACRSPARAPGFQTAPSTSARCIAPCRSRIALAKVPGRLVSGRRSVHPSVPTRARSTYASRPHVPCVIGIGGCRCGIGIGSSKYLNTFVSRGRMIALHARRPMQLRRERGRPAGAGSLVPLGFSGGAAAAAAPRQGCERNPAGRDALFGSTVRVHCARRGRARHQLFVRAQFGRPTGARRVAGDLGRKQRDPARPRRALPYSGSGQSCRSRSTRVAGAPRRYVTNSSEHCCSGGVCCN</sequence>
<name>A0A8T0S7P8_PANVG</name>
<feature type="compositionally biased region" description="Basic and acidic residues" evidence="1">
    <location>
        <begin position="193"/>
        <end position="206"/>
    </location>
</feature>
<keyword evidence="4" id="KW-1185">Reference proteome</keyword>
<evidence type="ECO:0000313" key="4">
    <source>
        <dbReference type="Proteomes" id="UP000823388"/>
    </source>
</evidence>
<keyword evidence="2" id="KW-0732">Signal</keyword>
<comment type="caution">
    <text evidence="3">The sequence shown here is derived from an EMBL/GenBank/DDBJ whole genome shotgun (WGS) entry which is preliminary data.</text>
</comment>
<reference evidence="3" key="1">
    <citation type="submission" date="2020-05" db="EMBL/GenBank/DDBJ databases">
        <title>WGS assembly of Panicum virgatum.</title>
        <authorList>
            <person name="Lovell J.T."/>
            <person name="Jenkins J."/>
            <person name="Shu S."/>
            <person name="Juenger T.E."/>
            <person name="Schmutz J."/>
        </authorList>
    </citation>
    <scope>NUCLEOTIDE SEQUENCE</scope>
    <source>
        <strain evidence="3">AP13</strain>
    </source>
</reference>
<evidence type="ECO:0000313" key="3">
    <source>
        <dbReference type="EMBL" id="KAG2592793.1"/>
    </source>
</evidence>
<proteinExistence type="predicted"/>
<feature type="signal peptide" evidence="2">
    <location>
        <begin position="1"/>
        <end position="15"/>
    </location>
</feature>
<accession>A0A8T0S7P8</accession>
<feature type="region of interest" description="Disordered" evidence="1">
    <location>
        <begin position="190"/>
        <end position="231"/>
    </location>
</feature>
<protein>
    <submittedName>
        <fullName evidence="3">Uncharacterized protein</fullName>
    </submittedName>
</protein>
<dbReference type="EMBL" id="CM029046">
    <property type="protein sequence ID" value="KAG2592793.1"/>
    <property type="molecule type" value="Genomic_DNA"/>
</dbReference>
<evidence type="ECO:0000256" key="1">
    <source>
        <dbReference type="SAM" id="MobiDB-lite"/>
    </source>
</evidence>
<dbReference type="Proteomes" id="UP000823388">
    <property type="component" value="Chromosome 5N"/>
</dbReference>
<dbReference type="AlphaFoldDB" id="A0A8T0S7P8"/>
<organism evidence="3 4">
    <name type="scientific">Panicum virgatum</name>
    <name type="common">Blackwell switchgrass</name>
    <dbReference type="NCBI Taxonomy" id="38727"/>
    <lineage>
        <taxon>Eukaryota</taxon>
        <taxon>Viridiplantae</taxon>
        <taxon>Streptophyta</taxon>
        <taxon>Embryophyta</taxon>
        <taxon>Tracheophyta</taxon>
        <taxon>Spermatophyta</taxon>
        <taxon>Magnoliopsida</taxon>
        <taxon>Liliopsida</taxon>
        <taxon>Poales</taxon>
        <taxon>Poaceae</taxon>
        <taxon>PACMAD clade</taxon>
        <taxon>Panicoideae</taxon>
        <taxon>Panicodae</taxon>
        <taxon>Paniceae</taxon>
        <taxon>Panicinae</taxon>
        <taxon>Panicum</taxon>
        <taxon>Panicum sect. Hiantes</taxon>
    </lineage>
</organism>